<dbReference type="InterPro" id="IPR026055">
    <property type="entry name" value="FAR"/>
</dbReference>
<evidence type="ECO:0000313" key="3">
    <source>
        <dbReference type="EMBL" id="CBF69485.1"/>
    </source>
</evidence>
<comment type="catalytic activity">
    <reaction evidence="1">
        <text>a long-chain fatty acyl-CoA + 2 NADPH + 2 H(+) = a long-chain primary fatty alcohol + 2 NADP(+) + CoA</text>
        <dbReference type="Rhea" id="RHEA:52716"/>
        <dbReference type="ChEBI" id="CHEBI:15378"/>
        <dbReference type="ChEBI" id="CHEBI:57287"/>
        <dbReference type="ChEBI" id="CHEBI:57783"/>
        <dbReference type="ChEBI" id="CHEBI:58349"/>
        <dbReference type="ChEBI" id="CHEBI:77396"/>
        <dbReference type="ChEBI" id="CHEBI:83139"/>
        <dbReference type="EC" id="1.2.1.84"/>
    </reaction>
</comment>
<name>Q5AZ48_EMENI</name>
<gene>
    <name evidence="3" type="ORF">ANIA_06432</name>
</gene>
<feature type="domain" description="Thioester reductase (TE)" evidence="2">
    <location>
        <begin position="21"/>
        <end position="281"/>
    </location>
</feature>
<dbReference type="SUPFAM" id="SSF51735">
    <property type="entry name" value="NAD(P)-binding Rossmann-fold domains"/>
    <property type="match status" value="1"/>
</dbReference>
<dbReference type="GO" id="GO:0035336">
    <property type="term" value="P:long-chain fatty-acyl-CoA metabolic process"/>
    <property type="evidence" value="ECO:0000318"/>
    <property type="project" value="GO_Central"/>
</dbReference>
<protein>
    <recommendedName>
        <fullName evidence="1">Fatty acyl-CoA reductase</fullName>
        <ecNumber evidence="1">1.2.1.84</ecNumber>
    </recommendedName>
</protein>
<reference evidence="4" key="2">
    <citation type="journal article" date="2009" name="Fungal Genet. Biol.">
        <title>The 2008 update of the Aspergillus nidulans genome annotation: a community effort.</title>
        <authorList>
            <person name="Wortman J.R."/>
            <person name="Gilsenan J.M."/>
            <person name="Joardar V."/>
            <person name="Deegan J."/>
            <person name="Clutterbuck J."/>
            <person name="Andersen M.R."/>
            <person name="Archer D."/>
            <person name="Bencina M."/>
            <person name="Braus G."/>
            <person name="Coutinho P."/>
            <person name="von Dohren H."/>
            <person name="Doonan J."/>
            <person name="Driessen A.J."/>
            <person name="Durek P."/>
            <person name="Espeso E."/>
            <person name="Fekete E."/>
            <person name="Flipphi M."/>
            <person name="Estrada C.G."/>
            <person name="Geysens S."/>
            <person name="Goldman G."/>
            <person name="de Groot P.W."/>
            <person name="Hansen K."/>
            <person name="Harris S.D."/>
            <person name="Heinekamp T."/>
            <person name="Helmstaedt K."/>
            <person name="Henrissat B."/>
            <person name="Hofmann G."/>
            <person name="Homan T."/>
            <person name="Horio T."/>
            <person name="Horiuchi H."/>
            <person name="James S."/>
            <person name="Jones M."/>
            <person name="Karaffa L."/>
            <person name="Karanyi Z."/>
            <person name="Kato M."/>
            <person name="Keller N."/>
            <person name="Kelly D.E."/>
            <person name="Kiel J.A."/>
            <person name="Kim J.M."/>
            <person name="van der Klei I.J."/>
            <person name="Klis F.M."/>
            <person name="Kovalchuk A."/>
            <person name="Krasevec N."/>
            <person name="Kubicek C.P."/>
            <person name="Liu B."/>
            <person name="Maccabe A."/>
            <person name="Meyer V."/>
            <person name="Mirabito P."/>
            <person name="Miskei M."/>
            <person name="Mos M."/>
            <person name="Mullins J."/>
            <person name="Nelson D.R."/>
            <person name="Nielsen J."/>
            <person name="Oakley B.R."/>
            <person name="Osmani S.A."/>
            <person name="Pakula T."/>
            <person name="Paszewski A."/>
            <person name="Paulsen I."/>
            <person name="Pilsyk S."/>
            <person name="Pocsi I."/>
            <person name="Punt P.J."/>
            <person name="Ram A.F."/>
            <person name="Ren Q."/>
            <person name="Robellet X."/>
            <person name="Robson G."/>
            <person name="Seiboth B."/>
            <person name="van Solingen P."/>
            <person name="Specht T."/>
            <person name="Sun J."/>
            <person name="Taheri-Talesh N."/>
            <person name="Takeshita N."/>
            <person name="Ussery D."/>
            <person name="vanKuyk P.A."/>
            <person name="Visser H."/>
            <person name="van de Vondervoort P.J."/>
            <person name="de Vries R.P."/>
            <person name="Walton J."/>
            <person name="Xiang X."/>
            <person name="Xiong Y."/>
            <person name="Zeng A.P."/>
            <person name="Brandt B.W."/>
            <person name="Cornell M.J."/>
            <person name="van den Hondel C.A."/>
            <person name="Visser J."/>
            <person name="Oliver S.G."/>
            <person name="Turner G."/>
        </authorList>
    </citation>
    <scope>GENOME REANNOTATION</scope>
    <source>
        <strain evidence="4">FGSC A4 / ATCC 38163 / CBS 112.46 / NRRL 194 / M139</strain>
    </source>
</reference>
<dbReference type="HOGENOM" id="CLU_056023_1_0_1"/>
<dbReference type="OMA" id="CNEIPVD"/>
<dbReference type="EC" id="1.2.1.84" evidence="1"/>
<accession>Q5AZ48</accession>
<accession>C8V0F5</accession>
<dbReference type="KEGG" id="ani:ANIA_06432"/>
<dbReference type="PANTHER" id="PTHR11011:SF45">
    <property type="entry name" value="FATTY ACYL-COA REDUCTASE CG8306-RELATED"/>
    <property type="match status" value="1"/>
</dbReference>
<dbReference type="OrthoDB" id="429813at2759"/>
<evidence type="ECO:0000313" key="4">
    <source>
        <dbReference type="Proteomes" id="UP000000560"/>
    </source>
</evidence>
<dbReference type="Proteomes" id="UP000000560">
    <property type="component" value="Chromosome I"/>
</dbReference>
<organism evidence="3 4">
    <name type="scientific">Emericella nidulans (strain FGSC A4 / ATCC 38163 / CBS 112.46 / NRRL 194 / M139)</name>
    <name type="common">Aspergillus nidulans</name>
    <dbReference type="NCBI Taxonomy" id="227321"/>
    <lineage>
        <taxon>Eukaryota</taxon>
        <taxon>Fungi</taxon>
        <taxon>Dikarya</taxon>
        <taxon>Ascomycota</taxon>
        <taxon>Pezizomycotina</taxon>
        <taxon>Eurotiomycetes</taxon>
        <taxon>Eurotiomycetidae</taxon>
        <taxon>Eurotiales</taxon>
        <taxon>Aspergillaceae</taxon>
        <taxon>Aspergillus</taxon>
        <taxon>Aspergillus subgen. Nidulantes</taxon>
    </lineage>
</organism>
<dbReference type="GO" id="GO:0080019">
    <property type="term" value="F:alcohol-forming very long-chain fatty acyl-CoA reductase activity"/>
    <property type="evidence" value="ECO:0000318"/>
    <property type="project" value="GO_Central"/>
</dbReference>
<keyword evidence="1" id="KW-0444">Lipid biosynthesis</keyword>
<dbReference type="Gene3D" id="3.40.50.720">
    <property type="entry name" value="NAD(P)-binding Rossmann-like Domain"/>
    <property type="match status" value="1"/>
</dbReference>
<dbReference type="PANTHER" id="PTHR11011">
    <property type="entry name" value="MALE STERILITY PROTEIN 2-RELATED"/>
    <property type="match status" value="1"/>
</dbReference>
<keyword evidence="4" id="KW-1185">Reference proteome</keyword>
<dbReference type="EMBL" id="BN001301">
    <property type="protein sequence ID" value="CBF69485.1"/>
    <property type="molecule type" value="Genomic_DNA"/>
</dbReference>
<dbReference type="AlphaFoldDB" id="Q5AZ48"/>
<comment type="similarity">
    <text evidence="1">Belongs to the fatty acyl-CoA reductase family.</text>
</comment>
<keyword evidence="1" id="KW-0560">Oxidoreductase</keyword>
<dbReference type="eggNOG" id="KOG1221">
    <property type="taxonomic scope" value="Eukaryota"/>
</dbReference>
<evidence type="ECO:0000256" key="1">
    <source>
        <dbReference type="RuleBase" id="RU363097"/>
    </source>
</evidence>
<dbReference type="GeneID" id="2871325"/>
<reference evidence="4" key="1">
    <citation type="journal article" date="2005" name="Nature">
        <title>Sequencing of Aspergillus nidulans and comparative analysis with A. fumigatus and A. oryzae.</title>
        <authorList>
            <person name="Galagan J.E."/>
            <person name="Calvo S.E."/>
            <person name="Cuomo C."/>
            <person name="Ma L.J."/>
            <person name="Wortman J.R."/>
            <person name="Batzoglou S."/>
            <person name="Lee S.I."/>
            <person name="Basturkmen M."/>
            <person name="Spevak C.C."/>
            <person name="Clutterbuck J."/>
            <person name="Kapitonov V."/>
            <person name="Jurka J."/>
            <person name="Scazzocchio C."/>
            <person name="Farman M."/>
            <person name="Butler J."/>
            <person name="Purcell S."/>
            <person name="Harris S."/>
            <person name="Braus G.H."/>
            <person name="Draht O."/>
            <person name="Busch S."/>
            <person name="D'Enfert C."/>
            <person name="Bouchier C."/>
            <person name="Goldman G.H."/>
            <person name="Bell-Pedersen D."/>
            <person name="Griffiths-Jones S."/>
            <person name="Doonan J.H."/>
            <person name="Yu J."/>
            <person name="Vienken K."/>
            <person name="Pain A."/>
            <person name="Freitag M."/>
            <person name="Selker E.U."/>
            <person name="Archer D.B."/>
            <person name="Penalva M.A."/>
            <person name="Oakley B.R."/>
            <person name="Momany M."/>
            <person name="Tanaka T."/>
            <person name="Kumagai T."/>
            <person name="Asai K."/>
            <person name="Machida M."/>
            <person name="Nierman W.C."/>
            <person name="Denning D.W."/>
            <person name="Caddick M."/>
            <person name="Hynes M."/>
            <person name="Paoletti M."/>
            <person name="Fischer R."/>
            <person name="Miller B."/>
            <person name="Dyer P."/>
            <person name="Sachs M.S."/>
            <person name="Osmani S.A."/>
            <person name="Birren B.W."/>
        </authorList>
    </citation>
    <scope>NUCLEOTIDE SEQUENCE [LARGE SCALE GENOMIC DNA]</scope>
    <source>
        <strain evidence="4">FGSC A4 / ATCC 38163 / CBS 112.46 / NRRL 194 / M139</strain>
    </source>
</reference>
<dbReference type="InParanoid" id="Q5AZ48"/>
<evidence type="ECO:0000259" key="2">
    <source>
        <dbReference type="Pfam" id="PF07993"/>
    </source>
</evidence>
<dbReference type="InterPro" id="IPR036291">
    <property type="entry name" value="NAD(P)-bd_dom_sf"/>
</dbReference>
<proteinExistence type="inferred from homology"/>
<dbReference type="Pfam" id="PF07993">
    <property type="entry name" value="NAD_binding_4"/>
    <property type="match status" value="1"/>
</dbReference>
<dbReference type="InterPro" id="IPR013120">
    <property type="entry name" value="FAR_NAD-bd"/>
</dbReference>
<sequence>MEGTMPANEYVRHFENAVVLLTGATGSLGGCLLYKLALRLPTKKIYALCRGSVGESVRKWESTMPQQIDEILDTGKVELITGDLSKPGLGLNPAIREEMREEVTAVINTAANISLVEELKDSVRDNCQTAIALFQEVSEFRHVRHFIQFSSLAVNAFLTGGLIEERLYSPPRTVDEEDDRLGLPGADSSKLQYDDRYPWPYVQAKHMLERLLLRQSSSISILIIRPAAIGPAIAEPFPLYGPDKAIPMHSLILCFSVSDLGRVANINRPFEEVPVDLVANCCLLHLASGTTGVVHCASELYVRQTAVELMATARQCITPLEIAELFRTPRASTAILWQNKYRLDNIDDVPVFEVDCSRSEWQKQVTGPLALRPVDHDPQAHLQRRIRRMYRALLGRNRSDNRYP</sequence>
<dbReference type="RefSeq" id="XP_664036.1">
    <property type="nucleotide sequence ID" value="XM_658944.1"/>
</dbReference>
<dbReference type="GO" id="GO:0102965">
    <property type="term" value="F:alcohol-forming long-chain fatty acyl-CoA reductase activity"/>
    <property type="evidence" value="ECO:0007669"/>
    <property type="project" value="UniProtKB-EC"/>
</dbReference>
<comment type="function">
    <text evidence="1">Catalyzes the reduction of fatty acyl-CoA to fatty alcohols.</text>
</comment>
<keyword evidence="1" id="KW-0443">Lipid metabolism</keyword>
<dbReference type="GO" id="GO:0005777">
    <property type="term" value="C:peroxisome"/>
    <property type="evidence" value="ECO:0000318"/>
    <property type="project" value="GO_Central"/>
</dbReference>
<dbReference type="VEuPathDB" id="FungiDB:AN6432"/>
<keyword evidence="1" id="KW-0521">NADP</keyword>